<dbReference type="CDD" id="cd13124">
    <property type="entry name" value="MATE_SpoVB_like"/>
    <property type="match status" value="1"/>
</dbReference>
<evidence type="ECO:0000256" key="6">
    <source>
        <dbReference type="SAM" id="Phobius"/>
    </source>
</evidence>
<feature type="transmembrane region" description="Helical" evidence="6">
    <location>
        <begin position="123"/>
        <end position="140"/>
    </location>
</feature>
<dbReference type="InterPro" id="IPR024923">
    <property type="entry name" value="PG_synth_SpoVB"/>
</dbReference>
<dbReference type="InterPro" id="IPR002797">
    <property type="entry name" value="Polysacc_synth"/>
</dbReference>
<accession>A0A559JFT1</accession>
<feature type="transmembrane region" description="Helical" evidence="6">
    <location>
        <begin position="239"/>
        <end position="257"/>
    </location>
</feature>
<feature type="transmembrane region" description="Helical" evidence="6">
    <location>
        <begin position="161"/>
        <end position="179"/>
    </location>
</feature>
<dbReference type="GO" id="GO:0005886">
    <property type="term" value="C:plasma membrane"/>
    <property type="evidence" value="ECO:0007669"/>
    <property type="project" value="UniProtKB-SubCell"/>
</dbReference>
<feature type="transmembrane region" description="Helical" evidence="6">
    <location>
        <begin position="363"/>
        <end position="386"/>
    </location>
</feature>
<name>A0A559JFT1_9BACL</name>
<feature type="transmembrane region" description="Helical" evidence="6">
    <location>
        <begin position="288"/>
        <end position="307"/>
    </location>
</feature>
<feature type="transmembrane region" description="Helical" evidence="6">
    <location>
        <begin position="487"/>
        <end position="512"/>
    </location>
</feature>
<comment type="subcellular location">
    <subcellularLocation>
        <location evidence="1">Cell membrane</location>
        <topology evidence="1">Multi-pass membrane protein</topology>
    </subcellularLocation>
</comment>
<feature type="transmembrane region" description="Helical" evidence="6">
    <location>
        <begin position="422"/>
        <end position="441"/>
    </location>
</feature>
<dbReference type="Proteomes" id="UP000316330">
    <property type="component" value="Unassembled WGS sequence"/>
</dbReference>
<evidence type="ECO:0000313" key="8">
    <source>
        <dbReference type="Proteomes" id="UP000316330"/>
    </source>
</evidence>
<keyword evidence="2" id="KW-1003">Cell membrane</keyword>
<keyword evidence="5 6" id="KW-0472">Membrane</keyword>
<evidence type="ECO:0000256" key="2">
    <source>
        <dbReference type="ARBA" id="ARBA00022475"/>
    </source>
</evidence>
<comment type="caution">
    <text evidence="7">The sequence shown here is derived from an EMBL/GenBank/DDBJ whole genome shotgun (WGS) entry which is preliminary data.</text>
</comment>
<dbReference type="PIRSF" id="PIRSF038958">
    <property type="entry name" value="PG_synth_SpoVB"/>
    <property type="match status" value="1"/>
</dbReference>
<keyword evidence="8" id="KW-1185">Reference proteome</keyword>
<sequence length="541" mass="58028">MKKDTLLKSTLILAAAALVARALGIFQRVPLDYLMDDLGNIYYNNANSIYLLLLIVATAGIPSAVSKMVSGRYAVGRVKEAQQVYRAALLFGAVAGVVITVGLWLIAPVIATSILKEPEAASAIRAIAPSLLLFPMIAMMRGYFQGRQFVTAGGISQIIEQILRVLAAVIIAYAVYSVNPMNEEGIASGASLGSVFGSVGAFAVMLYYARKLKASDRLEPQTQRDTSRSLRLRAIYKELFNLSIPVVMTGITVQLLYTLDNFMIKSLTVGHFEQATINHWAAVYGMNAQSIAGIPIILAVALSQSIIPHISSAHALKDGERVGNQASLAVRIALFSGMPVVLLLGVGAYSVNGLLFEKPTGSQIVAMLTLGTIFQIGMMVTNSILLGISEPKKATMHALTGVLLKVVLSFALAPFFGVYGIIAATTVCFIWALAFNLLSLRKRSRFKLLGKRWVPFLLTVGIAAAVLALVEWAVLAVCSGLPAKVAFFLSCGVMGGALLVLYPALLVYLGVVTAEEISTYPKPVRRLLAPFMKLRSRRAAD</sequence>
<dbReference type="OrthoDB" id="9775950at2"/>
<feature type="transmembrane region" description="Helical" evidence="6">
    <location>
        <begin position="328"/>
        <end position="351"/>
    </location>
</feature>
<feature type="transmembrane region" description="Helical" evidence="6">
    <location>
        <begin position="398"/>
        <end position="416"/>
    </location>
</feature>
<dbReference type="InterPro" id="IPR050833">
    <property type="entry name" value="Poly_Biosynth_Transport"/>
</dbReference>
<dbReference type="AlphaFoldDB" id="A0A559JFT1"/>
<gene>
    <name evidence="7" type="ORF">FPZ45_15670</name>
</gene>
<evidence type="ECO:0000256" key="3">
    <source>
        <dbReference type="ARBA" id="ARBA00022692"/>
    </source>
</evidence>
<evidence type="ECO:0000256" key="4">
    <source>
        <dbReference type="ARBA" id="ARBA00022989"/>
    </source>
</evidence>
<evidence type="ECO:0000256" key="1">
    <source>
        <dbReference type="ARBA" id="ARBA00004651"/>
    </source>
</evidence>
<organism evidence="7 8">
    <name type="scientific">Cohnella terricola</name>
    <dbReference type="NCBI Taxonomy" id="1289167"/>
    <lineage>
        <taxon>Bacteria</taxon>
        <taxon>Bacillati</taxon>
        <taxon>Bacillota</taxon>
        <taxon>Bacilli</taxon>
        <taxon>Bacillales</taxon>
        <taxon>Paenibacillaceae</taxon>
        <taxon>Cohnella</taxon>
    </lineage>
</organism>
<keyword evidence="4 6" id="KW-1133">Transmembrane helix</keyword>
<dbReference type="PANTHER" id="PTHR30250:SF21">
    <property type="entry name" value="LIPID II FLIPPASE MURJ"/>
    <property type="match status" value="1"/>
</dbReference>
<dbReference type="Pfam" id="PF01943">
    <property type="entry name" value="Polysacc_synt"/>
    <property type="match status" value="1"/>
</dbReference>
<evidence type="ECO:0000313" key="7">
    <source>
        <dbReference type="EMBL" id="TVX98733.1"/>
    </source>
</evidence>
<reference evidence="7 8" key="1">
    <citation type="submission" date="2019-07" db="EMBL/GenBank/DDBJ databases">
        <authorList>
            <person name="Kim J."/>
        </authorList>
    </citation>
    <scope>NUCLEOTIDE SEQUENCE [LARGE SCALE GENOMIC DNA]</scope>
    <source>
        <strain evidence="7 8">G13</strain>
    </source>
</reference>
<evidence type="ECO:0000256" key="5">
    <source>
        <dbReference type="ARBA" id="ARBA00023136"/>
    </source>
</evidence>
<feature type="transmembrane region" description="Helical" evidence="6">
    <location>
        <begin position="453"/>
        <end position="475"/>
    </location>
</feature>
<feature type="transmembrane region" description="Helical" evidence="6">
    <location>
        <begin position="87"/>
        <end position="111"/>
    </location>
</feature>
<protein>
    <submittedName>
        <fullName evidence="7">Polysaccharide biosynthesis protein</fullName>
    </submittedName>
</protein>
<feature type="transmembrane region" description="Helical" evidence="6">
    <location>
        <begin position="185"/>
        <end position="208"/>
    </location>
</feature>
<dbReference type="PANTHER" id="PTHR30250">
    <property type="entry name" value="PST FAMILY PREDICTED COLANIC ACID TRANSPORTER"/>
    <property type="match status" value="1"/>
</dbReference>
<dbReference type="EMBL" id="VNJJ01000008">
    <property type="protein sequence ID" value="TVX98733.1"/>
    <property type="molecule type" value="Genomic_DNA"/>
</dbReference>
<feature type="transmembrane region" description="Helical" evidence="6">
    <location>
        <begin position="48"/>
        <end position="66"/>
    </location>
</feature>
<dbReference type="RefSeq" id="WP_144703648.1">
    <property type="nucleotide sequence ID" value="NZ_VNJJ01000008.1"/>
</dbReference>
<keyword evidence="3 6" id="KW-0812">Transmembrane</keyword>
<proteinExistence type="predicted"/>